<dbReference type="SUPFAM" id="SSF54001">
    <property type="entry name" value="Cysteine proteinases"/>
    <property type="match status" value="1"/>
</dbReference>
<dbReference type="PROSITE" id="PS50600">
    <property type="entry name" value="ULP_PROTEASE"/>
    <property type="match status" value="1"/>
</dbReference>
<organism evidence="6">
    <name type="scientific">Arabidopsis thaliana</name>
    <name type="common">Mouse-ear cress</name>
    <dbReference type="NCBI Taxonomy" id="3702"/>
    <lineage>
        <taxon>Eukaryota</taxon>
        <taxon>Viridiplantae</taxon>
        <taxon>Streptophyta</taxon>
        <taxon>Embryophyta</taxon>
        <taxon>Tracheophyta</taxon>
        <taxon>Spermatophyta</taxon>
        <taxon>Magnoliopsida</taxon>
        <taxon>eudicotyledons</taxon>
        <taxon>Gunneridae</taxon>
        <taxon>Pentapetalae</taxon>
        <taxon>rosids</taxon>
        <taxon>malvids</taxon>
        <taxon>Brassicales</taxon>
        <taxon>Brassicaceae</taxon>
        <taxon>Camelineae</taxon>
        <taxon>Arabidopsis</taxon>
    </lineage>
</organism>
<dbReference type="PANTHER" id="PTHR48449">
    <property type="entry name" value="DUF1985 DOMAIN-CONTAINING PROTEIN"/>
    <property type="match status" value="1"/>
</dbReference>
<evidence type="ECO:0000256" key="4">
    <source>
        <dbReference type="SAM" id="MobiDB-lite"/>
    </source>
</evidence>
<reference evidence="6" key="2">
    <citation type="submission" date="2000-06" db="EMBL/GenBank/DDBJ databases">
        <title>The sequence of BAC T12C22 from Arabidopsis thaliana chromosome 1.</title>
        <authorList>
            <person name="Liu S."/>
            <person name="Vaysberg M."/>
            <person name="Sakano H."/>
            <person name="Lee J."/>
            <person name="Lenz C."/>
            <person name="Pham P."/>
            <person name="Toriumi M."/>
            <person name="Yu G."/>
            <person name="Chin C."/>
            <person name="Chiou J."/>
            <person name="Choi E."/>
            <person name="Chung M."/>
            <person name="Gonzalez A."/>
            <person name="Howng B."/>
            <person name="Liu A."/>
            <person name="Altafi H."/>
            <person name="Brooks S."/>
            <person name="Buehler E."/>
            <person name="Chao Q."/>
            <person name="Conn L."/>
            <person name="Conway A."/>
            <person name="Hansen N."/>
            <person name="Johnson-Hopson C."/>
            <person name="Khan S."/>
            <person name="Kim C."/>
            <person name="Lam B."/>
            <person name="Miranda M."/>
            <person name="Nguyen M."/>
            <person name="Palm C."/>
            <person name="Shinn P."/>
            <person name="Southwick A."/>
            <person name="Davis R."/>
            <person name="Ecker J."/>
            <person name="Federspiel N."/>
            <person name="Theologis A."/>
        </authorList>
    </citation>
    <scope>NUCLEOTIDE SEQUENCE</scope>
</reference>
<evidence type="ECO:0000256" key="2">
    <source>
        <dbReference type="ARBA" id="ARBA00022670"/>
    </source>
</evidence>
<feature type="region of interest" description="Disordered" evidence="4">
    <location>
        <begin position="582"/>
        <end position="629"/>
    </location>
</feature>
<feature type="region of interest" description="Disordered" evidence="4">
    <location>
        <begin position="830"/>
        <end position="888"/>
    </location>
</feature>
<feature type="compositionally biased region" description="Low complexity" evidence="4">
    <location>
        <begin position="484"/>
        <end position="494"/>
    </location>
</feature>
<reference key="1">
    <citation type="journal article" date="2000" name="Nature">
        <title>Sequence and analysis of chromosome 1 of the plant Arabidopsis thaliana.</title>
        <authorList>
            <person name="Theologis A."/>
            <person name="Ecker J.R."/>
            <person name="Palm C.J."/>
            <person name="Federspiel N.A."/>
            <person name="Kaul S."/>
            <person name="White O."/>
            <person name="Alonso J."/>
            <person name="Altafi H."/>
            <person name="Araujo R."/>
            <person name="Bowman C.L."/>
            <person name="Brooks S.Y."/>
            <person name="Buehler E."/>
            <person name="Chan A."/>
            <person name="Chao Q."/>
            <person name="Chen H."/>
            <person name="Cheuk R.F."/>
            <person name="Chin C.W."/>
            <person name="Chung M.K."/>
            <person name="Conn L."/>
            <person name="Conway A.B."/>
            <person name="Conway A.R."/>
            <person name="Creasy T.H."/>
            <person name="Dewar K."/>
            <person name="Dunn P."/>
            <person name="Etgu P."/>
            <person name="Feldblyum T.V."/>
            <person name="Feng J."/>
            <person name="Fong B."/>
            <person name="Fujii C.Y."/>
            <person name="Gill J.E."/>
            <person name="Goldsmith A.D."/>
            <person name="Haas B."/>
            <person name="Hansen N.F."/>
            <person name="Hughes B."/>
            <person name="Huizar L."/>
            <person name="Hunter J.L."/>
            <person name="Jenkins J."/>
            <person name="Johnson-Hopson C."/>
            <person name="Khan S."/>
            <person name="Khaykin E."/>
            <person name="Kim C.J."/>
            <person name="Koo H.L."/>
            <person name="Kremenetskaia I."/>
            <person name="Kurtz D.B."/>
            <person name="Kwan A."/>
            <person name="Lam B."/>
            <person name="Langin-Hooper S."/>
            <person name="Lee A."/>
            <person name="Lee J.M."/>
            <person name="Lenz C.A."/>
            <person name="Li J.H."/>
            <person name="Li Y."/>
            <person name="Lin X."/>
            <person name="Liu S.X."/>
            <person name="Liu Z.A."/>
            <person name="Luros J.S."/>
            <person name="Maiti R."/>
            <person name="Marziali A."/>
            <person name="Militscher J."/>
            <person name="Miranda M."/>
            <person name="Nguyen M."/>
            <person name="Nierman W.C."/>
            <person name="Osborne B.I."/>
            <person name="Pai G."/>
            <person name="Peterson J."/>
            <person name="Pham P.K."/>
            <person name="Rizzo M."/>
            <person name="Rooney T."/>
            <person name="Rowley D."/>
            <person name="Sakano H."/>
            <person name="Salzberg S.L."/>
            <person name="Schwartz J.R."/>
            <person name="Shinn P."/>
            <person name="Southwick A.M."/>
            <person name="Sun H."/>
            <person name="Tallon L.J."/>
            <person name="Tambunga G."/>
            <person name="Toriumi M.J."/>
            <person name="Town C.D."/>
            <person name="Utterback T."/>
            <person name="Van Aken S."/>
            <person name="Vaysberg M."/>
            <person name="Vysotskaia V.S."/>
            <person name="Walker M."/>
            <person name="Wu D."/>
            <person name="Yu G."/>
            <person name="Fraser C.M."/>
            <person name="Venter J.C."/>
            <person name="Davis R.W."/>
        </authorList>
    </citation>
    <scope>NUCLEOTIDE SEQUENCE [LARGE SCALE GENOMIC DNA]</scope>
    <source>
        <strain>cv. Columbia</strain>
    </source>
</reference>
<feature type="compositionally biased region" description="Basic and acidic residues" evidence="4">
    <location>
        <begin position="512"/>
        <end position="521"/>
    </location>
</feature>
<dbReference type="Gene3D" id="3.40.395.10">
    <property type="entry name" value="Adenoviral Proteinase, Chain A"/>
    <property type="match status" value="1"/>
</dbReference>
<evidence type="ECO:0000256" key="1">
    <source>
        <dbReference type="ARBA" id="ARBA00005234"/>
    </source>
</evidence>
<proteinExistence type="inferred from homology"/>
<name>Q9LPE2_ARATH</name>
<sequence>MEGSTSQEPSSQCDSNLPNRLFATDQYPRGRLNIYSRPDILSFIRKVFQGTKELDFILQSCFGPLFHLPVSKCAMSGKLMHALLCTQLVTKKKYELWTVFGGYPLRFALPEFACVTGLPCGEFSEDYDPDDDPVYVDGMKSYWDELIGPDKTVTLGDVSDMLTNKRKTLSSDHRLKLAFLLIVDGVLIASNQIGRPTFKYVEMLADLDKFLSFPWGRESFLKTVVGMRPDKRNLGKSTGKRQLTTDPIKSLVSQLQQKTFRLKGFPLALQLIAFRNIPGLLDLVLDDSTSKTILLWKRLTHPKQVISHPQIHALESNLKLPVDPLIVGDLNADQSWAEWDDEVKDKKVAHMYNLIWSSHQFQKTDWPGGDATLPPISVPKKKNSGVHKKHIVDRKKKLGVKSVAPKSKRRYSTRSKPELNLSDDEKSRLISELQTKVEELSNRVMKLEKAKKAVRFKRSTKLSSSFVACSSRPKRKKTMEVPIQSQTPQTSSQSHTLSEHVIGQPEVAQQVPDDHLDKSQDSSDSTPLINTHSNKDDANEGNPVYDTDVKDQNANEEDVDSQMQVDASSNQSVEKLLPLNQDHISDDASERVPAIPSGLDLSKEHNSTEQESNANEEDAGSQMKVDPRSVPSVEKLLPINQNHIIDDASERVPAIPSGLDLSKEHNSAEQESNANEEDADSQMKVDPRSVPSVEKLLPINQDHIIDDASDRVPATHSGLDLPKEHNSEEMQTNANETDVDGKMQDSLDRETASHSDIDLPIDQSFEEQQAKDTMEAAAASHSLLGFAKFANKKVTLESAAVSQVLSQSPPEVNFDGDPMKAMVIYSHPIYDTNSKPDKQSESSPTPTEDQINDSRDIGAHDLDENQEEGYVDVSDSSPARERGKPTLSEAEHMEVLVSLLSQKLATTLTNQRAAFVQPWFANHLQGKLKSFKAAKMKSRVKWSEPMKQFIVGPNTEWFADIDTIYLPMIWDSKHWVGLAINLGVWSVEILDPNTDLYEEDEPFYWKRLDGLYKNLRYGDCGPVTMKFLEILASDNPPENMAKITDKHVDSFSRKYAMDIYEEFVCPLYASDFSNK</sequence>
<gene>
    <name evidence="6" type="primary">T12C22.16</name>
</gene>
<dbReference type="GO" id="GO:0008234">
    <property type="term" value="F:cysteine-type peptidase activity"/>
    <property type="evidence" value="ECO:0007669"/>
    <property type="project" value="InterPro"/>
</dbReference>
<dbReference type="InterPro" id="IPR003653">
    <property type="entry name" value="Peptidase_C48_C"/>
</dbReference>
<dbReference type="Pfam" id="PF02902">
    <property type="entry name" value="Peptidase_C48"/>
    <property type="match status" value="1"/>
</dbReference>
<dbReference type="AlphaFoldDB" id="Q9LPE2"/>
<evidence type="ECO:0000259" key="5">
    <source>
        <dbReference type="PROSITE" id="PS50600"/>
    </source>
</evidence>
<dbReference type="InterPro" id="IPR038765">
    <property type="entry name" value="Papain-like_cys_pep_sf"/>
</dbReference>
<feature type="compositionally biased region" description="Polar residues" evidence="4">
    <location>
        <begin position="522"/>
        <end position="532"/>
    </location>
</feature>
<keyword evidence="3" id="KW-0378">Hydrolase</keyword>
<feature type="domain" description="Ubiquitin-like protease family profile" evidence="5">
    <location>
        <begin position="855"/>
        <end position="1031"/>
    </location>
</feature>
<feature type="region of interest" description="Disordered" evidence="4">
    <location>
        <begin position="397"/>
        <end position="425"/>
    </location>
</feature>
<feature type="region of interest" description="Disordered" evidence="4">
    <location>
        <begin position="705"/>
        <end position="741"/>
    </location>
</feature>
<dbReference type="Pfam" id="PF09331">
    <property type="entry name" value="DUF1985"/>
    <property type="match status" value="1"/>
</dbReference>
<accession>Q9LPE2</accession>
<feature type="compositionally biased region" description="Basic and acidic residues" evidence="4">
    <location>
        <begin position="852"/>
        <end position="863"/>
    </location>
</feature>
<dbReference type="ExpressionAtlas" id="Q9LPE2">
    <property type="expression patterns" value="baseline and differential"/>
</dbReference>
<protein>
    <submittedName>
        <fullName evidence="6">T12C22.16 protein</fullName>
    </submittedName>
</protein>
<comment type="similarity">
    <text evidence="1">Belongs to the peptidase C48 family.</text>
</comment>
<evidence type="ECO:0000256" key="3">
    <source>
        <dbReference type="ARBA" id="ARBA00022801"/>
    </source>
</evidence>
<feature type="compositionally biased region" description="Basic residues" evidence="4">
    <location>
        <begin position="379"/>
        <end position="391"/>
    </location>
</feature>
<dbReference type="PANTHER" id="PTHR48449:SF1">
    <property type="entry name" value="DUF1985 DOMAIN-CONTAINING PROTEIN"/>
    <property type="match status" value="1"/>
</dbReference>
<dbReference type="PIR" id="B96508">
    <property type="entry name" value="B96508"/>
</dbReference>
<dbReference type="GO" id="GO:0006508">
    <property type="term" value="P:proteolysis"/>
    <property type="evidence" value="ECO:0007669"/>
    <property type="project" value="UniProtKB-KW"/>
</dbReference>
<feature type="region of interest" description="Disordered" evidence="4">
    <location>
        <begin position="511"/>
        <end position="549"/>
    </location>
</feature>
<feature type="region of interest" description="Disordered" evidence="4">
    <location>
        <begin position="464"/>
        <end position="498"/>
    </location>
</feature>
<dbReference type="EMBL" id="AC020576">
    <property type="protein sequence ID" value="AAF78272.1"/>
    <property type="molecule type" value="Genomic_DNA"/>
</dbReference>
<keyword evidence="2" id="KW-0645">Protease</keyword>
<evidence type="ECO:0000313" key="6">
    <source>
        <dbReference type="EMBL" id="AAF78272.1"/>
    </source>
</evidence>
<feature type="region of interest" description="Disordered" evidence="4">
    <location>
        <begin position="657"/>
        <end position="689"/>
    </location>
</feature>
<feature type="region of interest" description="Disordered" evidence="4">
    <location>
        <begin position="372"/>
        <end position="391"/>
    </location>
</feature>
<feature type="compositionally biased region" description="Basic and acidic residues" evidence="4">
    <location>
        <begin position="878"/>
        <end position="888"/>
    </location>
</feature>
<dbReference type="InterPro" id="IPR015410">
    <property type="entry name" value="DUF1985"/>
</dbReference>